<dbReference type="InterPro" id="IPR029044">
    <property type="entry name" value="Nucleotide-diphossugar_trans"/>
</dbReference>
<dbReference type="InterPro" id="IPR003329">
    <property type="entry name" value="Cytidylyl_trans"/>
</dbReference>
<keyword evidence="1" id="KW-0808">Transferase</keyword>
<proteinExistence type="predicted"/>
<dbReference type="AlphaFoldDB" id="A0A9C7V315"/>
<dbReference type="PANTHER" id="PTHR21485:SF6">
    <property type="entry name" value="N-ACYLNEURAMINATE CYTIDYLYLTRANSFERASE-RELATED"/>
    <property type="match status" value="1"/>
</dbReference>
<evidence type="ECO:0000313" key="2">
    <source>
        <dbReference type="Proteomes" id="UP000862426"/>
    </source>
</evidence>
<sequence length="239" mass="26722">MHALNVAVIPARGGSQRLPNKNSKCLCGKPLIMWTIEAALACDLYDLVLVSTDSEEIAHIAHAGGASVPFMRPAELATDTATTNEVIRHAINWIEENVDAVSRVTLLQPTSPLRTAQDIIRAMDLYEAKQASAVVSVSRTAHPVQFCNTLPADLMMEGFIKTADNKRTQELPEHWYLNGAIYIFDRRYVGCLSEIYSKNTYAYIMERERAIDIDDELDFIIAEAIQTKAIERDNPDTQR</sequence>
<dbReference type="Proteomes" id="UP000862426">
    <property type="component" value="Unassembled WGS sequence"/>
</dbReference>
<dbReference type="Pfam" id="PF02348">
    <property type="entry name" value="CTP_transf_3"/>
    <property type="match status" value="1"/>
</dbReference>
<dbReference type="Gene3D" id="3.90.550.10">
    <property type="entry name" value="Spore Coat Polysaccharide Biosynthesis Protein SpsA, Chain A"/>
    <property type="match status" value="1"/>
</dbReference>
<organism evidence="1 2">
    <name type="scientific">Citrobacter amalonaticus</name>
    <dbReference type="NCBI Taxonomy" id="35703"/>
    <lineage>
        <taxon>Bacteria</taxon>
        <taxon>Pseudomonadati</taxon>
        <taxon>Pseudomonadota</taxon>
        <taxon>Gammaproteobacteria</taxon>
        <taxon>Enterobacterales</taxon>
        <taxon>Enterobacteriaceae</taxon>
        <taxon>Citrobacter</taxon>
    </lineage>
</organism>
<dbReference type="GO" id="GO:0008781">
    <property type="term" value="F:N-acylneuraminate cytidylyltransferase activity"/>
    <property type="evidence" value="ECO:0007669"/>
    <property type="project" value="TreeGrafter"/>
</dbReference>
<name>A0A9C7V315_CITAM</name>
<reference evidence="1" key="2">
    <citation type="submission" date="2022-05" db="EMBL/GenBank/DDBJ databases">
        <authorList>
            <consortium name="NCBI Pathogen Detection Project"/>
        </authorList>
    </citation>
    <scope>NUCLEOTIDE SEQUENCE</scope>
    <source>
        <strain evidence="1">CAV1698</strain>
    </source>
</reference>
<evidence type="ECO:0000313" key="1">
    <source>
        <dbReference type="EMBL" id="HCD1255938.1"/>
    </source>
</evidence>
<keyword evidence="1" id="KW-0548">Nucleotidyltransferase</keyword>
<accession>A0A9C7V315</accession>
<dbReference type="EMBL" id="DACYAJ020000014">
    <property type="protein sequence ID" value="HCD1255938.1"/>
    <property type="molecule type" value="Genomic_DNA"/>
</dbReference>
<dbReference type="SUPFAM" id="SSF53448">
    <property type="entry name" value="Nucleotide-diphospho-sugar transferases"/>
    <property type="match status" value="1"/>
</dbReference>
<gene>
    <name evidence="1" type="ORF">JD854_RS12875</name>
</gene>
<dbReference type="PANTHER" id="PTHR21485">
    <property type="entry name" value="HAD SUPERFAMILY MEMBERS CMAS AND KDSC"/>
    <property type="match status" value="1"/>
</dbReference>
<reference evidence="1" key="1">
    <citation type="journal article" date="2018" name="Genome Biol.">
        <title>SKESA: strategic k-mer extension for scrupulous assemblies.</title>
        <authorList>
            <person name="Souvorov A."/>
            <person name="Agarwala R."/>
            <person name="Lipman D.J."/>
        </authorList>
    </citation>
    <scope>NUCLEOTIDE SEQUENCE</scope>
    <source>
        <strain evidence="1">CAV1698</strain>
    </source>
</reference>
<dbReference type="InterPro" id="IPR050793">
    <property type="entry name" value="CMP-NeuNAc_synthase"/>
</dbReference>
<dbReference type="CDD" id="cd02513">
    <property type="entry name" value="CMP-NeuAc_Synthase"/>
    <property type="match status" value="1"/>
</dbReference>
<comment type="caution">
    <text evidence="1">The sequence shown here is derived from an EMBL/GenBank/DDBJ whole genome shotgun (WGS) entry which is preliminary data.</text>
</comment>
<protein>
    <submittedName>
        <fullName evidence="1">Acylneuraminate cytidylyltransferase family protein</fullName>
    </submittedName>
</protein>